<comment type="caution">
    <text evidence="1">The sequence shown here is derived from an EMBL/GenBank/DDBJ whole genome shotgun (WGS) entry which is preliminary data.</text>
</comment>
<protein>
    <submittedName>
        <fullName evidence="1">Uncharacterized protein</fullName>
    </submittedName>
</protein>
<dbReference type="EMBL" id="BPLR01018979">
    <property type="protein sequence ID" value="GIZ03639.1"/>
    <property type="molecule type" value="Genomic_DNA"/>
</dbReference>
<name>A0AAV4YBS9_CAEEX</name>
<proteinExistence type="predicted"/>
<accession>A0AAV4YBS9</accession>
<sequence length="79" mass="9420">MHKVKDTFIMDFCRYPSLKRFYHSMDLLKTFIANLVSKFQERTKFLRSVASCCMIKTKWAISEDNFLRNCRRIIYGGVA</sequence>
<gene>
    <name evidence="1" type="ORF">CEXT_526631</name>
</gene>
<evidence type="ECO:0000313" key="2">
    <source>
        <dbReference type="Proteomes" id="UP001054945"/>
    </source>
</evidence>
<evidence type="ECO:0000313" key="1">
    <source>
        <dbReference type="EMBL" id="GIZ03639.1"/>
    </source>
</evidence>
<organism evidence="1 2">
    <name type="scientific">Caerostris extrusa</name>
    <name type="common">Bark spider</name>
    <name type="synonym">Caerostris bankana</name>
    <dbReference type="NCBI Taxonomy" id="172846"/>
    <lineage>
        <taxon>Eukaryota</taxon>
        <taxon>Metazoa</taxon>
        <taxon>Ecdysozoa</taxon>
        <taxon>Arthropoda</taxon>
        <taxon>Chelicerata</taxon>
        <taxon>Arachnida</taxon>
        <taxon>Araneae</taxon>
        <taxon>Araneomorphae</taxon>
        <taxon>Entelegynae</taxon>
        <taxon>Araneoidea</taxon>
        <taxon>Araneidae</taxon>
        <taxon>Caerostris</taxon>
    </lineage>
</organism>
<dbReference type="AlphaFoldDB" id="A0AAV4YBS9"/>
<reference evidence="1 2" key="1">
    <citation type="submission" date="2021-06" db="EMBL/GenBank/DDBJ databases">
        <title>Caerostris extrusa draft genome.</title>
        <authorList>
            <person name="Kono N."/>
            <person name="Arakawa K."/>
        </authorList>
    </citation>
    <scope>NUCLEOTIDE SEQUENCE [LARGE SCALE GENOMIC DNA]</scope>
</reference>
<keyword evidence="2" id="KW-1185">Reference proteome</keyword>
<dbReference type="Proteomes" id="UP001054945">
    <property type="component" value="Unassembled WGS sequence"/>
</dbReference>